<dbReference type="PANTHER" id="PTHR43553">
    <property type="entry name" value="HEAVY METAL TRANSPORTER"/>
    <property type="match status" value="1"/>
</dbReference>
<dbReference type="Gene3D" id="3.40.50.300">
    <property type="entry name" value="P-loop containing nucleotide triphosphate hydrolases"/>
    <property type="match status" value="2"/>
</dbReference>
<evidence type="ECO:0000256" key="10">
    <source>
        <dbReference type="ARBA" id="ARBA00025157"/>
    </source>
</evidence>
<dbReference type="PROSITE" id="PS00211">
    <property type="entry name" value="ABC_TRANSPORTER_1"/>
    <property type="match status" value="1"/>
</dbReference>
<keyword evidence="9" id="KW-0472">Membrane</keyword>
<evidence type="ECO:0000259" key="11">
    <source>
        <dbReference type="PROSITE" id="PS50893"/>
    </source>
</evidence>
<dbReference type="SMART" id="SM00382">
    <property type="entry name" value="AAA"/>
    <property type="match status" value="2"/>
</dbReference>
<evidence type="ECO:0000256" key="3">
    <source>
        <dbReference type="ARBA" id="ARBA00022448"/>
    </source>
</evidence>
<feature type="domain" description="ABC transporter" evidence="11">
    <location>
        <begin position="2"/>
        <end position="242"/>
    </location>
</feature>
<keyword evidence="6" id="KW-0547">Nucleotide-binding</keyword>
<protein>
    <submittedName>
        <fullName evidence="12">ABC transporter, ATP-binding protein</fullName>
    </submittedName>
</protein>
<evidence type="ECO:0000256" key="4">
    <source>
        <dbReference type="ARBA" id="ARBA00022475"/>
    </source>
</evidence>
<dbReference type="InterPro" id="IPR015856">
    <property type="entry name" value="ABC_transpr_CbiO/EcfA_su"/>
</dbReference>
<keyword evidence="5" id="KW-0677">Repeat</keyword>
<evidence type="ECO:0000313" key="12">
    <source>
        <dbReference type="EMBL" id="EJF43277.1"/>
    </source>
</evidence>
<dbReference type="GO" id="GO:0016887">
    <property type="term" value="F:ATP hydrolysis activity"/>
    <property type="evidence" value="ECO:0007669"/>
    <property type="project" value="InterPro"/>
</dbReference>
<comment type="caution">
    <text evidence="12">The sequence shown here is derived from an EMBL/GenBank/DDBJ whole genome shotgun (WGS) entry which is preliminary data.</text>
</comment>
<keyword evidence="13" id="KW-1185">Reference proteome</keyword>
<evidence type="ECO:0000256" key="1">
    <source>
        <dbReference type="ARBA" id="ARBA00004202"/>
    </source>
</evidence>
<dbReference type="GO" id="GO:0043190">
    <property type="term" value="C:ATP-binding cassette (ABC) transporter complex"/>
    <property type="evidence" value="ECO:0007669"/>
    <property type="project" value="TreeGrafter"/>
</dbReference>
<sequence length="506" mass="55456">MIELRNVTMSYGQDSAEPVLRDMNLQVDRGELVLLCGESSCGKTSLLRLLNGVARYFFDARISGEVLLDSQPIINAEAHDIAQTVGSVFQNPKSQFFTLDVTSELAFGCENLGVEPARIEQRIAEVAREFSMEDLVRRQLVELSGGQKQKVACAAVAAMQPHVLLLDEPSSNLDMAAIGELREIVARWKQQGRTVMVAEHRLYYLADLVDRVVYMDRGRIGREFTGEQFRSLNDHDLQELGLRSTHPVPEPVGAPATGAGEVVGEVVSEVVVDSFAFRYPKAPRLAMDIEHLVLPEAQVIGVVGRNGAGKTTFVRSLTGLEPRSRGALRLAGAELSRPKQRLRHSYLVMQDVNHQLFGESVDADVAIGADAGGERQTHITEVLAALNLEDKRERHPMSLSGGERQRVAIASALVCGREVIVFDEPTSGLDLRHMKQVALQLEDLARQGRTVLVVTHDVELLAECCDFLLLIDEGEAAIAEPCDGDVLRCAVKFLAGDGPEALELPR</sequence>
<reference evidence="12 13" key="1">
    <citation type="submission" date="2012-05" db="EMBL/GenBank/DDBJ databases">
        <authorList>
            <person name="Harkins D.M."/>
            <person name="Madupu R."/>
            <person name="Durkin A.S."/>
            <person name="Torralba M."/>
            <person name="Methe B."/>
            <person name="Sutton G.G."/>
            <person name="Nelson K.E."/>
        </authorList>
    </citation>
    <scope>NUCLEOTIDE SEQUENCE [LARGE SCALE GENOMIC DNA]</scope>
    <source>
        <strain evidence="12 13">F0489</strain>
    </source>
</reference>
<evidence type="ECO:0000256" key="6">
    <source>
        <dbReference type="ARBA" id="ARBA00022741"/>
    </source>
</evidence>
<dbReference type="InterPro" id="IPR027417">
    <property type="entry name" value="P-loop_NTPase"/>
</dbReference>
<feature type="domain" description="ABC transporter" evidence="11">
    <location>
        <begin position="270"/>
        <end position="498"/>
    </location>
</feature>
<dbReference type="GO" id="GO:0005524">
    <property type="term" value="F:ATP binding"/>
    <property type="evidence" value="ECO:0007669"/>
    <property type="project" value="UniProtKB-KW"/>
</dbReference>
<keyword evidence="7 12" id="KW-0067">ATP-binding</keyword>
<dbReference type="Proteomes" id="UP000002941">
    <property type="component" value="Unassembled WGS sequence"/>
</dbReference>
<dbReference type="SUPFAM" id="SSF52540">
    <property type="entry name" value="P-loop containing nucleoside triphosphate hydrolases"/>
    <property type="match status" value="2"/>
</dbReference>
<keyword evidence="4" id="KW-1003">Cell membrane</keyword>
<evidence type="ECO:0000256" key="2">
    <source>
        <dbReference type="ARBA" id="ARBA00005417"/>
    </source>
</evidence>
<dbReference type="InterPro" id="IPR017871">
    <property type="entry name" value="ABC_transporter-like_CS"/>
</dbReference>
<dbReference type="InterPro" id="IPR003593">
    <property type="entry name" value="AAA+_ATPase"/>
</dbReference>
<comment type="subcellular location">
    <subcellularLocation>
        <location evidence="1">Cell membrane</location>
        <topology evidence="1">Peripheral membrane protein</topology>
    </subcellularLocation>
</comment>
<evidence type="ECO:0000313" key="13">
    <source>
        <dbReference type="Proteomes" id="UP000002941"/>
    </source>
</evidence>
<dbReference type="GO" id="GO:0042626">
    <property type="term" value="F:ATPase-coupled transmembrane transporter activity"/>
    <property type="evidence" value="ECO:0007669"/>
    <property type="project" value="TreeGrafter"/>
</dbReference>
<dbReference type="CDD" id="cd03225">
    <property type="entry name" value="ABC_cobalt_CbiO_domain1"/>
    <property type="match status" value="1"/>
</dbReference>
<keyword evidence="3" id="KW-0813">Transport</keyword>
<evidence type="ECO:0000256" key="5">
    <source>
        <dbReference type="ARBA" id="ARBA00022737"/>
    </source>
</evidence>
<name>J0NF45_9ACTO</name>
<dbReference type="Pfam" id="PF00005">
    <property type="entry name" value="ABC_tran"/>
    <property type="match status" value="2"/>
</dbReference>
<dbReference type="RefSeq" id="WP_008731914.1">
    <property type="nucleotide sequence ID" value="NZ_AKFT01000128.1"/>
</dbReference>
<evidence type="ECO:0000256" key="7">
    <source>
        <dbReference type="ARBA" id="ARBA00022840"/>
    </source>
</evidence>
<comment type="function">
    <text evidence="10">Probably part of an ABC transporter complex. Responsible for energy coupling to the transport system.</text>
</comment>
<dbReference type="eggNOG" id="COG1129">
    <property type="taxonomic scope" value="Bacteria"/>
</dbReference>
<dbReference type="AlphaFoldDB" id="J0NF45"/>
<dbReference type="InterPro" id="IPR050095">
    <property type="entry name" value="ECF_ABC_transporter_ATP-bd"/>
</dbReference>
<comment type="similarity">
    <text evidence="2">Belongs to the ABC transporter superfamily.</text>
</comment>
<evidence type="ECO:0000256" key="8">
    <source>
        <dbReference type="ARBA" id="ARBA00022967"/>
    </source>
</evidence>
<evidence type="ECO:0000256" key="9">
    <source>
        <dbReference type="ARBA" id="ARBA00023136"/>
    </source>
</evidence>
<gene>
    <name evidence="12" type="ORF">HMPREF1318_1859</name>
</gene>
<dbReference type="OrthoDB" id="7757085at2"/>
<accession>J0NF45</accession>
<organism evidence="12 13">
    <name type="scientific">Actinomyces massiliensis F0489</name>
    <dbReference type="NCBI Taxonomy" id="1125718"/>
    <lineage>
        <taxon>Bacteria</taxon>
        <taxon>Bacillati</taxon>
        <taxon>Actinomycetota</taxon>
        <taxon>Actinomycetes</taxon>
        <taxon>Actinomycetales</taxon>
        <taxon>Actinomycetaceae</taxon>
        <taxon>Actinomyces</taxon>
    </lineage>
</organism>
<dbReference type="PANTHER" id="PTHR43553:SF23">
    <property type="entry name" value="ABC TRANSPORTER ATP-BINDING COMPONENT"/>
    <property type="match status" value="1"/>
</dbReference>
<dbReference type="EMBL" id="AKFT01000128">
    <property type="protein sequence ID" value="EJF43277.1"/>
    <property type="molecule type" value="Genomic_DNA"/>
</dbReference>
<dbReference type="PATRIC" id="fig|1125718.3.peg.1676"/>
<dbReference type="InterPro" id="IPR003439">
    <property type="entry name" value="ABC_transporter-like_ATP-bd"/>
</dbReference>
<keyword evidence="8" id="KW-1278">Translocase</keyword>
<dbReference type="PROSITE" id="PS50893">
    <property type="entry name" value="ABC_TRANSPORTER_2"/>
    <property type="match status" value="2"/>
</dbReference>
<proteinExistence type="inferred from homology"/>